<dbReference type="PANTHER" id="PTHR13900">
    <property type="entry name" value="TRANSCRIPTION INITIATION FACTOR TFIID"/>
    <property type="match status" value="1"/>
</dbReference>
<feature type="region of interest" description="Disordered" evidence="3">
    <location>
        <begin position="885"/>
        <end position="918"/>
    </location>
</feature>
<evidence type="ECO:0000256" key="2">
    <source>
        <dbReference type="ARBA" id="ARBA00023242"/>
    </source>
</evidence>
<dbReference type="PANTHER" id="PTHR13900:SF0">
    <property type="entry name" value="TRANSCRIPTION INITIATION FACTOR TFIID SUBUNIT 1"/>
    <property type="match status" value="1"/>
</dbReference>
<dbReference type="OrthoDB" id="68039at2759"/>
<feature type="domain" description="Transcription initiation factor TFIID subunit 1 histone acetyltransferase" evidence="4">
    <location>
        <begin position="318"/>
        <end position="617"/>
    </location>
</feature>
<keyword evidence="5" id="KW-0648">Protein biosynthesis</keyword>
<reference evidence="5 6" key="1">
    <citation type="journal article" date="2014" name="Genome Biol. Evol.">
        <title>The secreted proteins of Achlya hypogyna and Thraustotheca clavata identify the ancestral oomycete secretome and reveal gene acquisitions by horizontal gene transfer.</title>
        <authorList>
            <person name="Misner I."/>
            <person name="Blouin N."/>
            <person name="Leonard G."/>
            <person name="Richards T.A."/>
            <person name="Lane C.E."/>
        </authorList>
    </citation>
    <scope>NUCLEOTIDE SEQUENCE [LARGE SCALE GENOMIC DNA]</scope>
    <source>
        <strain evidence="5 6">ATCC 34112</strain>
    </source>
</reference>
<dbReference type="GO" id="GO:0003743">
    <property type="term" value="F:translation initiation factor activity"/>
    <property type="evidence" value="ECO:0007669"/>
    <property type="project" value="UniProtKB-KW"/>
</dbReference>
<dbReference type="Proteomes" id="UP000243217">
    <property type="component" value="Unassembled WGS sequence"/>
</dbReference>
<dbReference type="GO" id="GO:0017025">
    <property type="term" value="F:TBP-class protein binding"/>
    <property type="evidence" value="ECO:0007669"/>
    <property type="project" value="InterPro"/>
</dbReference>
<evidence type="ECO:0000256" key="3">
    <source>
        <dbReference type="SAM" id="MobiDB-lite"/>
    </source>
</evidence>
<organism evidence="5 6">
    <name type="scientific">Thraustotheca clavata</name>
    <dbReference type="NCBI Taxonomy" id="74557"/>
    <lineage>
        <taxon>Eukaryota</taxon>
        <taxon>Sar</taxon>
        <taxon>Stramenopiles</taxon>
        <taxon>Oomycota</taxon>
        <taxon>Saprolegniomycetes</taxon>
        <taxon>Saprolegniales</taxon>
        <taxon>Achlyaceae</taxon>
        <taxon>Thraustotheca</taxon>
    </lineage>
</organism>
<name>A0A1W0ABK2_9STRA</name>
<dbReference type="EMBL" id="JNBS01000166">
    <property type="protein sequence ID" value="OQS07683.1"/>
    <property type="molecule type" value="Genomic_DNA"/>
</dbReference>
<keyword evidence="5" id="KW-0396">Initiation factor</keyword>
<protein>
    <submittedName>
        <fullName evidence="5">Transcription initiation factor TFIID subunit 1</fullName>
    </submittedName>
</protein>
<evidence type="ECO:0000313" key="6">
    <source>
        <dbReference type="Proteomes" id="UP000243217"/>
    </source>
</evidence>
<dbReference type="InterPro" id="IPR022591">
    <property type="entry name" value="TAF1_HAT_dom"/>
</dbReference>
<dbReference type="AlphaFoldDB" id="A0A1W0ABK2"/>
<comment type="caution">
    <text evidence="5">The sequence shown here is derived from an EMBL/GenBank/DDBJ whole genome shotgun (WGS) entry which is preliminary data.</text>
</comment>
<comment type="subcellular location">
    <subcellularLocation>
        <location evidence="1">Nucleus</location>
    </subcellularLocation>
</comment>
<dbReference type="GO" id="GO:0051123">
    <property type="term" value="P:RNA polymerase II preinitiation complex assembly"/>
    <property type="evidence" value="ECO:0007669"/>
    <property type="project" value="TreeGrafter"/>
</dbReference>
<dbReference type="InterPro" id="IPR040240">
    <property type="entry name" value="TAF1"/>
</dbReference>
<evidence type="ECO:0000256" key="1">
    <source>
        <dbReference type="ARBA" id="ARBA00004123"/>
    </source>
</evidence>
<proteinExistence type="predicted"/>
<dbReference type="GO" id="GO:0005669">
    <property type="term" value="C:transcription factor TFIID complex"/>
    <property type="evidence" value="ECO:0007669"/>
    <property type="project" value="InterPro"/>
</dbReference>
<evidence type="ECO:0000313" key="5">
    <source>
        <dbReference type="EMBL" id="OQS07683.1"/>
    </source>
</evidence>
<keyword evidence="6" id="KW-1185">Reference proteome</keyword>
<keyword evidence="2" id="KW-0539">Nucleus</keyword>
<gene>
    <name evidence="5" type="ORF">THRCLA_00324</name>
</gene>
<accession>A0A1W0ABK2</accession>
<dbReference type="GO" id="GO:0004402">
    <property type="term" value="F:histone acetyltransferase activity"/>
    <property type="evidence" value="ECO:0007669"/>
    <property type="project" value="InterPro"/>
</dbReference>
<dbReference type="GO" id="GO:0016251">
    <property type="term" value="F:RNA polymerase II general transcription initiation factor activity"/>
    <property type="evidence" value="ECO:0007669"/>
    <property type="project" value="InterPro"/>
</dbReference>
<evidence type="ECO:0000259" key="4">
    <source>
        <dbReference type="Pfam" id="PF12157"/>
    </source>
</evidence>
<dbReference type="Pfam" id="PF12157">
    <property type="entry name" value="DUF3591"/>
    <property type="match status" value="1"/>
</dbReference>
<dbReference type="STRING" id="74557.A0A1W0ABK2"/>
<sequence length="928" mass="106444">MQMVLPTTRFNEKQSMLFNGSFGKLSTLSTVDNQSSYMKLYQTPKQNDAIKKVDKGNTKATDNSSCYMPDDLDSLLYHTPRNSVMEPTKNRVGKPISGYPSSTPLVAVSKWEHTEVRPEIYDNVELINWEKNIIWEKNDTKNVPTFIPEEDNFPHREYSIPKATPMAHINKTPKRHIQYIHEAFIPNPEPTSFDMTKPYNYRWEIPSTAKPVQPIHPTQFDCPLNASLQEGGWHKAIAWNNCADMPPSQIIFDDNDPHIILPETHIRPTLCVPVRRLGAYERQQKQKQTKHIHDSVQSHSQDQQLPHTTDNSRIGKDDELVHHSAPATNLTMTQPELSKSKLRHFHRPRGQFQVNQRLALVHPKNKQKSVLSIDKAEDLNPSAGDKLIVVEYIEQQPPMLSNIGMASRIVHYWRPSTKKGMSHPPVSRGQVVVLGANDTPLLGKVPNDTMVTSLVSSMFKIPLVQHQPRASMLEDSDEFDYFLLTRNDKSQQMQVMELPPLYVGGQVEPQAQVLAPNSVEANNFIRLYMSFHVLRMFDQANGKLKLDDIHRAFPSQSLTSIRKCVKSIATFERSSGWWYVNTTARNDNLVSPESVCLYESQMSGNLRLLDMGLSKLTSSIGIQNAIDQLIKQLKNRQAMVKTVVFGTPDYDDENEAKLWYEKDAIFMKLKYDIQIARLHMKEAGRVLKNLGVDEYKIKKMKRWDRIDKIRQLSQHSSSLNKFERRQTSNQVYNDYRKNCDLRYKHYLDMLRSKQTHFDDDDSDDDISMDELSNDIFGTQLSLPKVKTVQNVTKAAQGAIDEAVELEQLKKDMAKTANLKNQQPNYSFFDAETTMSLPLKQHAHRQAIKRVTRTTREDGTETIKIEYIVDPVKIAQYLASKQCQSTQKKGESNIAKKRKREEALKNKKLQSHCGDTPSSVYNIKTASRI</sequence>
<feature type="region of interest" description="Disordered" evidence="3">
    <location>
        <begin position="282"/>
        <end position="315"/>
    </location>
</feature>